<evidence type="ECO:0000313" key="8">
    <source>
        <dbReference type="EMBL" id="SEA68907.1"/>
    </source>
</evidence>
<sequence>MSQPDIVTLGKISAAFGIKGWVKVFSHTHHLDGILGYKPWFLKVAGEWQPCKLLNGQIQGKGIVAQLDGVVDRTQAEKLIGCEIGVPRSCLHPLDTGEYYWADLIGMEVVTIDGVLLGTVDHLFETGANDVLVVQGERERLLPWVLDTFIKSVSLNEKRIVVDWDPDF</sequence>
<dbReference type="InterPro" id="IPR002676">
    <property type="entry name" value="RimM_N"/>
</dbReference>
<dbReference type="AlphaFoldDB" id="A0A1H4D8C0"/>
<dbReference type="PANTHER" id="PTHR33692:SF1">
    <property type="entry name" value="RIBOSOME MATURATION FACTOR RIMM"/>
    <property type="match status" value="1"/>
</dbReference>
<keyword evidence="2 5" id="KW-0690">Ribosome biogenesis</keyword>
<comment type="subunit">
    <text evidence="5">Binds ribosomal protein uS19.</text>
</comment>
<evidence type="ECO:0000256" key="1">
    <source>
        <dbReference type="ARBA" id="ARBA00022490"/>
    </source>
</evidence>
<dbReference type="InterPro" id="IPR036976">
    <property type="entry name" value="RimM_N_sf"/>
</dbReference>
<dbReference type="GO" id="GO:0043022">
    <property type="term" value="F:ribosome binding"/>
    <property type="evidence" value="ECO:0007669"/>
    <property type="project" value="InterPro"/>
</dbReference>
<name>A0A1H4D8C0_9GAMM</name>
<keyword evidence="3 5" id="KW-0698">rRNA processing</keyword>
<evidence type="ECO:0000256" key="5">
    <source>
        <dbReference type="HAMAP-Rule" id="MF_00014"/>
    </source>
</evidence>
<feature type="domain" description="PRC-barrel" evidence="7">
    <location>
        <begin position="97"/>
        <end position="163"/>
    </location>
</feature>
<dbReference type="NCBIfam" id="TIGR02273">
    <property type="entry name" value="16S_RimM"/>
    <property type="match status" value="1"/>
</dbReference>
<dbReference type="Proteomes" id="UP000199397">
    <property type="component" value="Unassembled WGS sequence"/>
</dbReference>
<dbReference type="Pfam" id="PF05239">
    <property type="entry name" value="PRC"/>
    <property type="match status" value="1"/>
</dbReference>
<evidence type="ECO:0000313" key="9">
    <source>
        <dbReference type="Proteomes" id="UP000199397"/>
    </source>
</evidence>
<keyword evidence="4 5" id="KW-0143">Chaperone</keyword>
<dbReference type="OrthoDB" id="9783509at2"/>
<evidence type="ECO:0000259" key="7">
    <source>
        <dbReference type="Pfam" id="PF05239"/>
    </source>
</evidence>
<evidence type="ECO:0000256" key="2">
    <source>
        <dbReference type="ARBA" id="ARBA00022517"/>
    </source>
</evidence>
<comment type="function">
    <text evidence="5">An accessory protein needed during the final step in the assembly of 30S ribosomal subunit, possibly for assembly of the head region. Essential for efficient processing of 16S rRNA. May be needed both before and after RbfA during the maturation of 16S rRNA. It has affinity for free ribosomal 30S subunits but not for 70S ribosomes.</text>
</comment>
<dbReference type="Gene3D" id="2.40.30.60">
    <property type="entry name" value="RimM"/>
    <property type="match status" value="1"/>
</dbReference>
<dbReference type="GO" id="GO:0005737">
    <property type="term" value="C:cytoplasm"/>
    <property type="evidence" value="ECO:0007669"/>
    <property type="project" value="UniProtKB-SubCell"/>
</dbReference>
<gene>
    <name evidence="5" type="primary">rimM</name>
    <name evidence="8" type="ORF">SAMN05660964_02196</name>
</gene>
<comment type="similarity">
    <text evidence="5">Belongs to the RimM family.</text>
</comment>
<evidence type="ECO:0000256" key="3">
    <source>
        <dbReference type="ARBA" id="ARBA00022552"/>
    </source>
</evidence>
<reference evidence="8 9" key="1">
    <citation type="submission" date="2016-10" db="EMBL/GenBank/DDBJ databases">
        <authorList>
            <person name="de Groot N.N."/>
        </authorList>
    </citation>
    <scope>NUCLEOTIDE SEQUENCE [LARGE SCALE GENOMIC DNA]</scope>
    <source>
        <strain evidence="8 9">DSM 21228</strain>
    </source>
</reference>
<keyword evidence="9" id="KW-1185">Reference proteome</keyword>
<dbReference type="PANTHER" id="PTHR33692">
    <property type="entry name" value="RIBOSOME MATURATION FACTOR RIMM"/>
    <property type="match status" value="1"/>
</dbReference>
<accession>A0A1H4D8C0</accession>
<comment type="subcellular location">
    <subcellularLocation>
        <location evidence="5">Cytoplasm</location>
    </subcellularLocation>
</comment>
<dbReference type="Gene3D" id="2.30.30.240">
    <property type="entry name" value="PRC-barrel domain"/>
    <property type="match status" value="1"/>
</dbReference>
<protein>
    <recommendedName>
        <fullName evidence="5">Ribosome maturation factor RimM</fullName>
    </recommendedName>
</protein>
<dbReference type="InterPro" id="IPR011033">
    <property type="entry name" value="PRC_barrel-like_sf"/>
</dbReference>
<dbReference type="InterPro" id="IPR011961">
    <property type="entry name" value="RimM"/>
</dbReference>
<proteinExistence type="inferred from homology"/>
<dbReference type="Pfam" id="PF01782">
    <property type="entry name" value="RimM"/>
    <property type="match status" value="1"/>
</dbReference>
<dbReference type="InterPro" id="IPR027275">
    <property type="entry name" value="PRC-brl_dom"/>
</dbReference>
<evidence type="ECO:0000259" key="6">
    <source>
        <dbReference type="Pfam" id="PF01782"/>
    </source>
</evidence>
<dbReference type="GO" id="GO:0005840">
    <property type="term" value="C:ribosome"/>
    <property type="evidence" value="ECO:0007669"/>
    <property type="project" value="InterPro"/>
</dbReference>
<evidence type="ECO:0000256" key="4">
    <source>
        <dbReference type="ARBA" id="ARBA00023186"/>
    </source>
</evidence>
<feature type="domain" description="RimM N-terminal" evidence="6">
    <location>
        <begin position="9"/>
        <end position="89"/>
    </location>
</feature>
<dbReference type="STRING" id="525918.SAMN05660964_02196"/>
<keyword evidence="1 5" id="KW-0963">Cytoplasm</keyword>
<dbReference type="SUPFAM" id="SSF50346">
    <property type="entry name" value="PRC-barrel domain"/>
    <property type="match status" value="1"/>
</dbReference>
<dbReference type="InterPro" id="IPR009000">
    <property type="entry name" value="Transl_B-barrel_sf"/>
</dbReference>
<dbReference type="EMBL" id="FNQP01000011">
    <property type="protein sequence ID" value="SEA68907.1"/>
    <property type="molecule type" value="Genomic_DNA"/>
</dbReference>
<dbReference type="GO" id="GO:0042274">
    <property type="term" value="P:ribosomal small subunit biogenesis"/>
    <property type="evidence" value="ECO:0007669"/>
    <property type="project" value="UniProtKB-UniRule"/>
</dbReference>
<dbReference type="SUPFAM" id="SSF50447">
    <property type="entry name" value="Translation proteins"/>
    <property type="match status" value="1"/>
</dbReference>
<comment type="domain">
    <text evidence="5">The PRC barrel domain binds ribosomal protein uS19.</text>
</comment>
<dbReference type="HAMAP" id="MF_00014">
    <property type="entry name" value="Ribosome_mat_RimM"/>
    <property type="match status" value="1"/>
</dbReference>
<dbReference type="GO" id="GO:0006364">
    <property type="term" value="P:rRNA processing"/>
    <property type="evidence" value="ECO:0007669"/>
    <property type="project" value="UniProtKB-UniRule"/>
</dbReference>
<organism evidence="8 9">
    <name type="scientific">Thiothrix caldifontis</name>
    <dbReference type="NCBI Taxonomy" id="525918"/>
    <lineage>
        <taxon>Bacteria</taxon>
        <taxon>Pseudomonadati</taxon>
        <taxon>Pseudomonadota</taxon>
        <taxon>Gammaproteobacteria</taxon>
        <taxon>Thiotrichales</taxon>
        <taxon>Thiotrichaceae</taxon>
        <taxon>Thiothrix</taxon>
    </lineage>
</organism>
<dbReference type="RefSeq" id="WP_093068615.1">
    <property type="nucleotide sequence ID" value="NZ_FNQP01000011.1"/>
</dbReference>